<dbReference type="SUPFAM" id="SSF109998">
    <property type="entry name" value="Triger factor/SurA peptide-binding domain-like"/>
    <property type="match status" value="1"/>
</dbReference>
<comment type="caution">
    <text evidence="8">The sequence shown here is derived from an EMBL/GenBank/DDBJ whole genome shotgun (WGS) entry which is preliminary data.</text>
</comment>
<evidence type="ECO:0000256" key="2">
    <source>
        <dbReference type="ARBA" id="ARBA00013194"/>
    </source>
</evidence>
<feature type="signal peptide" evidence="7">
    <location>
        <begin position="1"/>
        <end position="25"/>
    </location>
</feature>
<gene>
    <name evidence="8" type="ORF">DFO65_106135</name>
</gene>
<dbReference type="AlphaFoldDB" id="A0A366IHG0"/>
<protein>
    <recommendedName>
        <fullName evidence="2">peptidylprolyl isomerase</fullName>
        <ecNumber evidence="2">5.2.1.8</ecNumber>
    </recommendedName>
</protein>
<evidence type="ECO:0000313" key="8">
    <source>
        <dbReference type="EMBL" id="RBP71292.1"/>
    </source>
</evidence>
<feature type="compositionally biased region" description="Basic and acidic residues" evidence="6">
    <location>
        <begin position="234"/>
        <end position="245"/>
    </location>
</feature>
<dbReference type="InterPro" id="IPR027304">
    <property type="entry name" value="Trigger_fact/SurA_dom_sf"/>
</dbReference>
<feature type="chain" id="PRO_5039278501" description="peptidylprolyl isomerase" evidence="7">
    <location>
        <begin position="26"/>
        <end position="270"/>
    </location>
</feature>
<reference evidence="8 9" key="1">
    <citation type="submission" date="2018-06" db="EMBL/GenBank/DDBJ databases">
        <title>Freshwater and sediment microbial communities from various areas in North America, analyzing microbe dynamics in response to fracking.</title>
        <authorList>
            <person name="Lamendella R."/>
        </authorList>
    </citation>
    <scope>NUCLEOTIDE SEQUENCE [LARGE SCALE GENOMIC DNA]</scope>
    <source>
        <strain evidence="8 9">3b_TX</strain>
    </source>
</reference>
<name>A0A366IHG0_9MICO</name>
<keyword evidence="9" id="KW-1185">Reference proteome</keyword>
<evidence type="ECO:0000313" key="9">
    <source>
        <dbReference type="Proteomes" id="UP000253509"/>
    </source>
</evidence>
<comment type="catalytic activity">
    <reaction evidence="1">
        <text>[protein]-peptidylproline (omega=180) = [protein]-peptidylproline (omega=0)</text>
        <dbReference type="Rhea" id="RHEA:16237"/>
        <dbReference type="Rhea" id="RHEA-COMP:10747"/>
        <dbReference type="Rhea" id="RHEA-COMP:10748"/>
        <dbReference type="ChEBI" id="CHEBI:83833"/>
        <dbReference type="ChEBI" id="CHEBI:83834"/>
        <dbReference type="EC" id="5.2.1.8"/>
    </reaction>
</comment>
<accession>A0A366IHG0</accession>
<evidence type="ECO:0000256" key="1">
    <source>
        <dbReference type="ARBA" id="ARBA00000971"/>
    </source>
</evidence>
<dbReference type="Gene3D" id="1.10.4030.10">
    <property type="entry name" value="Porin chaperone SurA, peptide-binding domain"/>
    <property type="match status" value="1"/>
</dbReference>
<dbReference type="PANTHER" id="PTHR47245">
    <property type="entry name" value="PEPTIDYLPROLYL ISOMERASE"/>
    <property type="match status" value="1"/>
</dbReference>
<evidence type="ECO:0000256" key="6">
    <source>
        <dbReference type="SAM" id="MobiDB-lite"/>
    </source>
</evidence>
<dbReference type="EC" id="5.2.1.8" evidence="2"/>
<dbReference type="Pfam" id="PF13624">
    <property type="entry name" value="SurA_N_3"/>
    <property type="match status" value="1"/>
</dbReference>
<feature type="compositionally biased region" description="Low complexity" evidence="6">
    <location>
        <begin position="38"/>
        <end position="48"/>
    </location>
</feature>
<dbReference type="PANTHER" id="PTHR47245:SF1">
    <property type="entry name" value="FOLDASE PROTEIN PRSA"/>
    <property type="match status" value="1"/>
</dbReference>
<evidence type="ECO:0000256" key="5">
    <source>
        <dbReference type="ARBA" id="ARBA00023235"/>
    </source>
</evidence>
<keyword evidence="4" id="KW-0697">Rotamase</keyword>
<evidence type="ECO:0000256" key="3">
    <source>
        <dbReference type="ARBA" id="ARBA00022729"/>
    </source>
</evidence>
<keyword evidence="5 8" id="KW-0413">Isomerase</keyword>
<feature type="region of interest" description="Disordered" evidence="6">
    <location>
        <begin position="210"/>
        <end position="258"/>
    </location>
</feature>
<evidence type="ECO:0000256" key="4">
    <source>
        <dbReference type="ARBA" id="ARBA00023110"/>
    </source>
</evidence>
<dbReference type="EMBL" id="QNSB01000006">
    <property type="protein sequence ID" value="RBP71292.1"/>
    <property type="molecule type" value="Genomic_DNA"/>
</dbReference>
<evidence type="ECO:0000256" key="7">
    <source>
        <dbReference type="SAM" id="SignalP"/>
    </source>
</evidence>
<dbReference type="GO" id="GO:0003755">
    <property type="term" value="F:peptidyl-prolyl cis-trans isomerase activity"/>
    <property type="evidence" value="ECO:0007669"/>
    <property type="project" value="UniProtKB-KW"/>
</dbReference>
<proteinExistence type="predicted"/>
<organism evidence="8 9">
    <name type="scientific">Brevibacterium celere</name>
    <dbReference type="NCBI Taxonomy" id="225845"/>
    <lineage>
        <taxon>Bacteria</taxon>
        <taxon>Bacillati</taxon>
        <taxon>Actinomycetota</taxon>
        <taxon>Actinomycetes</taxon>
        <taxon>Micrococcales</taxon>
        <taxon>Brevibacteriaceae</taxon>
        <taxon>Brevibacterium</taxon>
    </lineage>
</organism>
<dbReference type="InterPro" id="IPR050245">
    <property type="entry name" value="PrsA_foldase"/>
</dbReference>
<keyword evidence="3 7" id="KW-0732">Signal</keyword>
<sequence length="270" mass="28719">MSGVDVQKIKWWAGLALAASMVAVAACGASAQKDGGSAEETSPAASSEQGQSDAQGGKDQPGAQGQPDVSGIPDVVAVVNGTKITKDEFVPLFQTQFQQMSMQAQQSGQPVDEKQLKTQTAENMVSTELLSQEAEKRGISISDKEVDKGLKEAAESSQMSEKDFLAAMKQQGLDEAAVDSQLKTQLGIEALIADEYGEFKVSDEEVGAAYQQAKTQQEQMGAQSGQGGQMPPLEDVRPQLEEQVKSQKSTEATQEYAGKLRKEADVTINV</sequence>
<dbReference type="Proteomes" id="UP000253509">
    <property type="component" value="Unassembled WGS sequence"/>
</dbReference>
<feature type="region of interest" description="Disordered" evidence="6">
    <location>
        <begin position="30"/>
        <end position="72"/>
    </location>
</feature>